<proteinExistence type="predicted"/>
<name>A0ABS1EXV3_9PROT</name>
<dbReference type="InterPro" id="IPR024083">
    <property type="entry name" value="Fumarase/histidase_N"/>
</dbReference>
<comment type="caution">
    <text evidence="1">The sequence shown here is derived from an EMBL/GenBank/DDBJ whole genome shotgun (WGS) entry which is preliminary data.</text>
</comment>
<dbReference type="Pfam" id="PF00221">
    <property type="entry name" value="Lyase_aromatic"/>
    <property type="match status" value="1"/>
</dbReference>
<sequence length="516" mass="53015">MEMRQDPLVLGAGPLTIEAVVGVARQRQTVALGPLVAPRIAAARAVVERLAEAEVPVYGLTTGLGAGVDTRLTADDLIAFQHRAVPARAVGVGRHLPTDILRALMLVRAAGYAAGGSGASPSMLHALVAALNAGFHPLVPSKGSIGADDLAPLAHLGRALLGDPEAEAEVGGDILPADTALARARLAPPILGLKDGHAIVVANALSVGQGCLVLEDARVALDALDAAAALSCEGFRAQLEPLDPRVQQARPAPGQAQAAARLRALLAGSALEKPGAARRLQDPLSFRCLAPVHGAVRVTLEAAREPVAIELNAAADNPLVVAEAGIGEDAGSEMLHNGNFDMTALVLRFEALGQALAQAATMAAHRTMKLMSPAVSALPRFLTPQGQSRTGFATVQKTIAALEAEIRHLALPISLGVLPVADGIEDHASMAPAVVAKTGEIVERLRWLTAIELAAAAQAVDFRGPLVLGTGTRAVHAFVRGLVAPLQEDRSQGPDFERLAQAIAAGKLQQAVAAIA</sequence>
<dbReference type="InterPro" id="IPR008948">
    <property type="entry name" value="L-Aspartase-like"/>
</dbReference>
<dbReference type="EMBL" id="JAENHM010000003">
    <property type="protein sequence ID" value="MBK1836000.1"/>
    <property type="molecule type" value="Genomic_DNA"/>
</dbReference>
<dbReference type="SUPFAM" id="SSF48557">
    <property type="entry name" value="L-aspartase-like"/>
    <property type="match status" value="1"/>
</dbReference>
<dbReference type="Gene3D" id="1.20.200.10">
    <property type="entry name" value="Fumarase/aspartase (Central domain)"/>
    <property type="match status" value="1"/>
</dbReference>
<dbReference type="Gene3D" id="1.10.275.10">
    <property type="entry name" value="Fumarase/aspartase (N-terminal domain)"/>
    <property type="match status" value="1"/>
</dbReference>
<gene>
    <name evidence="1" type="ORF">JHL17_01120</name>
</gene>
<dbReference type="Proteomes" id="UP000652760">
    <property type="component" value="Unassembled WGS sequence"/>
</dbReference>
<accession>A0ABS1EXV3</accession>
<organism evidence="1 2">
    <name type="scientific">Azospirillum endophyticum</name>
    <dbReference type="NCBI Taxonomy" id="2800326"/>
    <lineage>
        <taxon>Bacteria</taxon>
        <taxon>Pseudomonadati</taxon>
        <taxon>Pseudomonadota</taxon>
        <taxon>Alphaproteobacteria</taxon>
        <taxon>Rhodospirillales</taxon>
        <taxon>Azospirillaceae</taxon>
        <taxon>Azospirillum</taxon>
    </lineage>
</organism>
<keyword evidence="2" id="KW-1185">Reference proteome</keyword>
<dbReference type="CDD" id="cd00332">
    <property type="entry name" value="PAL-HAL"/>
    <property type="match status" value="1"/>
</dbReference>
<evidence type="ECO:0000313" key="1">
    <source>
        <dbReference type="EMBL" id="MBK1836000.1"/>
    </source>
</evidence>
<dbReference type="InterPro" id="IPR001106">
    <property type="entry name" value="Aromatic_Lyase"/>
</dbReference>
<protein>
    <submittedName>
        <fullName evidence="1">Histidine ammonia-lyase</fullName>
    </submittedName>
</protein>
<evidence type="ECO:0000313" key="2">
    <source>
        <dbReference type="Proteomes" id="UP000652760"/>
    </source>
</evidence>
<dbReference type="PANTHER" id="PTHR10362">
    <property type="entry name" value="HISTIDINE AMMONIA-LYASE"/>
    <property type="match status" value="1"/>
</dbReference>
<reference evidence="2" key="1">
    <citation type="submission" date="2021-01" db="EMBL/GenBank/DDBJ databases">
        <title>Genome public.</title>
        <authorList>
            <person name="Liu C."/>
            <person name="Sun Q."/>
        </authorList>
    </citation>
    <scope>NUCLEOTIDE SEQUENCE [LARGE SCALE GENOMIC DNA]</scope>
    <source>
        <strain evidence="2">YIM B02556</strain>
    </source>
</reference>